<dbReference type="GO" id="GO:0008270">
    <property type="term" value="F:zinc ion binding"/>
    <property type="evidence" value="ECO:0007669"/>
    <property type="project" value="InterPro"/>
</dbReference>
<dbReference type="AlphaFoldDB" id="A0A8E2EAS6"/>
<keyword evidence="5" id="KW-0539">Nucleus</keyword>
<dbReference type="Pfam" id="PF00172">
    <property type="entry name" value="Zn_clus"/>
    <property type="match status" value="1"/>
</dbReference>
<evidence type="ECO:0000256" key="6">
    <source>
        <dbReference type="SAM" id="MobiDB-lite"/>
    </source>
</evidence>
<dbReference type="SMART" id="SM00066">
    <property type="entry name" value="GAL4"/>
    <property type="match status" value="1"/>
</dbReference>
<dbReference type="GO" id="GO:0000981">
    <property type="term" value="F:DNA-binding transcription factor activity, RNA polymerase II-specific"/>
    <property type="evidence" value="ECO:0007669"/>
    <property type="project" value="InterPro"/>
</dbReference>
<comment type="subcellular location">
    <subcellularLocation>
        <location evidence="1">Nucleus</location>
    </subcellularLocation>
</comment>
<dbReference type="Gene3D" id="4.10.240.10">
    <property type="entry name" value="Zn(2)-C6 fungal-type DNA-binding domain"/>
    <property type="match status" value="1"/>
</dbReference>
<proteinExistence type="predicted"/>
<dbReference type="PROSITE" id="PS00463">
    <property type="entry name" value="ZN2_CY6_FUNGAL_1"/>
    <property type="match status" value="1"/>
</dbReference>
<dbReference type="EMBL" id="KV744954">
    <property type="protein sequence ID" value="OCK80575.1"/>
    <property type="molecule type" value="Genomic_DNA"/>
</dbReference>
<protein>
    <recommendedName>
        <fullName evidence="7">Zn(2)-C6 fungal-type domain-containing protein</fullName>
    </recommendedName>
</protein>
<dbReference type="PANTHER" id="PTHR31845:SF39">
    <property type="entry name" value="TRANSCRIPTION FACTOR PBCR-RELATED"/>
    <property type="match status" value="1"/>
</dbReference>
<organism evidence="8 9">
    <name type="scientific">Lepidopterella palustris CBS 459.81</name>
    <dbReference type="NCBI Taxonomy" id="1314670"/>
    <lineage>
        <taxon>Eukaryota</taxon>
        <taxon>Fungi</taxon>
        <taxon>Dikarya</taxon>
        <taxon>Ascomycota</taxon>
        <taxon>Pezizomycotina</taxon>
        <taxon>Dothideomycetes</taxon>
        <taxon>Pleosporomycetidae</taxon>
        <taxon>Mytilinidiales</taxon>
        <taxon>Argynnaceae</taxon>
        <taxon>Lepidopterella</taxon>
    </lineage>
</organism>
<dbReference type="GO" id="GO:0005634">
    <property type="term" value="C:nucleus"/>
    <property type="evidence" value="ECO:0007669"/>
    <property type="project" value="UniProtKB-SubCell"/>
</dbReference>
<feature type="region of interest" description="Disordered" evidence="6">
    <location>
        <begin position="612"/>
        <end position="631"/>
    </location>
</feature>
<dbReference type="InterPro" id="IPR051089">
    <property type="entry name" value="prtT"/>
</dbReference>
<evidence type="ECO:0000256" key="4">
    <source>
        <dbReference type="ARBA" id="ARBA00023163"/>
    </source>
</evidence>
<dbReference type="PANTHER" id="PTHR31845">
    <property type="entry name" value="FINGER DOMAIN PROTEIN, PUTATIVE-RELATED"/>
    <property type="match status" value="1"/>
</dbReference>
<evidence type="ECO:0000256" key="5">
    <source>
        <dbReference type="ARBA" id="ARBA00023242"/>
    </source>
</evidence>
<name>A0A8E2EAS6_9PEZI</name>
<evidence type="ECO:0000313" key="9">
    <source>
        <dbReference type="Proteomes" id="UP000250266"/>
    </source>
</evidence>
<keyword evidence="3" id="KW-0238">DNA-binding</keyword>
<dbReference type="GO" id="GO:0000976">
    <property type="term" value="F:transcription cis-regulatory region binding"/>
    <property type="evidence" value="ECO:0007669"/>
    <property type="project" value="TreeGrafter"/>
</dbReference>
<evidence type="ECO:0000256" key="2">
    <source>
        <dbReference type="ARBA" id="ARBA00023015"/>
    </source>
</evidence>
<gene>
    <name evidence="8" type="ORF">K432DRAFT_434659</name>
</gene>
<dbReference type="InterPro" id="IPR001138">
    <property type="entry name" value="Zn2Cys6_DnaBD"/>
</dbReference>
<reference evidence="8 9" key="1">
    <citation type="journal article" date="2016" name="Nat. Commun.">
        <title>Ectomycorrhizal ecology is imprinted in the genome of the dominant symbiotic fungus Cenococcum geophilum.</title>
        <authorList>
            <consortium name="DOE Joint Genome Institute"/>
            <person name="Peter M."/>
            <person name="Kohler A."/>
            <person name="Ohm R.A."/>
            <person name="Kuo A."/>
            <person name="Krutzmann J."/>
            <person name="Morin E."/>
            <person name="Arend M."/>
            <person name="Barry K.W."/>
            <person name="Binder M."/>
            <person name="Choi C."/>
            <person name="Clum A."/>
            <person name="Copeland A."/>
            <person name="Grisel N."/>
            <person name="Haridas S."/>
            <person name="Kipfer T."/>
            <person name="LaButti K."/>
            <person name="Lindquist E."/>
            <person name="Lipzen A."/>
            <person name="Maire R."/>
            <person name="Meier B."/>
            <person name="Mihaltcheva S."/>
            <person name="Molinier V."/>
            <person name="Murat C."/>
            <person name="Poggeler S."/>
            <person name="Quandt C.A."/>
            <person name="Sperisen C."/>
            <person name="Tritt A."/>
            <person name="Tisserant E."/>
            <person name="Crous P.W."/>
            <person name="Henrissat B."/>
            <person name="Nehls U."/>
            <person name="Egli S."/>
            <person name="Spatafora J.W."/>
            <person name="Grigoriev I.V."/>
            <person name="Martin F.M."/>
        </authorList>
    </citation>
    <scope>NUCLEOTIDE SEQUENCE [LARGE SCALE GENOMIC DNA]</scope>
    <source>
        <strain evidence="8 9">CBS 459.81</strain>
    </source>
</reference>
<keyword evidence="4" id="KW-0804">Transcription</keyword>
<feature type="compositionally biased region" description="Acidic residues" evidence="6">
    <location>
        <begin position="99"/>
        <end position="122"/>
    </location>
</feature>
<feature type="region of interest" description="Disordered" evidence="6">
    <location>
        <begin position="94"/>
        <end position="135"/>
    </location>
</feature>
<dbReference type="PROSITE" id="PS50048">
    <property type="entry name" value="ZN2_CY6_FUNGAL_2"/>
    <property type="match status" value="1"/>
</dbReference>
<dbReference type="OrthoDB" id="5226580at2759"/>
<dbReference type="CDD" id="cd12148">
    <property type="entry name" value="fungal_TF_MHR"/>
    <property type="match status" value="1"/>
</dbReference>
<evidence type="ECO:0000313" key="8">
    <source>
        <dbReference type="EMBL" id="OCK80575.1"/>
    </source>
</evidence>
<evidence type="ECO:0000256" key="3">
    <source>
        <dbReference type="ARBA" id="ARBA00023125"/>
    </source>
</evidence>
<dbReference type="CDD" id="cd00067">
    <property type="entry name" value="GAL4"/>
    <property type="match status" value="1"/>
</dbReference>
<feature type="region of interest" description="Disordered" evidence="6">
    <location>
        <begin position="1"/>
        <end position="21"/>
    </location>
</feature>
<sequence length="737" mass="83065">MSSVGQGNDRENPVQKPAEQQLNRACESCRLSKVRCLMDTASGSPVCQRCAKASRTCVFAAPQKRRQRKRTDIRVAELEREVRAMRALLRSTRISPIVQEEEPAKDDESSDQDIVDDNDESESSQYQNPSYDENDFAFKSSASSERKGKITSEAPHLDIVTRGIITMDEANEFVSIWINELSHYYPSVHVPDGCTAAQLRYTKPVLFLAIMAAASHGKGSKLSNRLHEEVLRLYADRLFLKGEKSVEFVQALLVSVTYYTPPDSPAQLQFYQYGNMAATMALELGLASKPLTSEQLPKRTAPSYMHISSSEELLENCRTILSCYLLTAGLAMRLRRPNILLFNSWMGECLTLLDKSPIMLDKRMAAWVKLQRIVDETTLSFGFDDASTSFSLTELRMQVILRQFERQMDDWKRSLSPGIYNNSLNIAYHQNIVTIWEFAVENGQHDAPSFKNKYFTLPALDDDSPQPEAPPSLTALQINAHIKCISSAQSLIDAFLSHSIETLGKIPNVLYVRSIYALIGLLKADYAIGTDRKGLGELMNSESLRIDYYLNMLIQKTTEAIGPQECRVPSHWLNVLTTKVKPWYDEYQIRYKRKQHGQQTISPQSAIGLHDSNLSREQSSESEDIPQNTPVEILRSYSIPTMDRRLEQGLSSQIQGLDEHTNRAPGPVTQTDIANTDSQWNFVMGNPAISTDISDFSMTFEQGDLYFWNDSNEVMNGWNSEGDILNQFDFGTGAPGL</sequence>
<dbReference type="Proteomes" id="UP000250266">
    <property type="component" value="Unassembled WGS sequence"/>
</dbReference>
<evidence type="ECO:0000259" key="7">
    <source>
        <dbReference type="PROSITE" id="PS50048"/>
    </source>
</evidence>
<dbReference type="SUPFAM" id="SSF57701">
    <property type="entry name" value="Zn2/Cys6 DNA-binding domain"/>
    <property type="match status" value="1"/>
</dbReference>
<keyword evidence="2" id="KW-0805">Transcription regulation</keyword>
<feature type="domain" description="Zn(2)-C6 fungal-type" evidence="7">
    <location>
        <begin position="25"/>
        <end position="59"/>
    </location>
</feature>
<dbReference type="InterPro" id="IPR036864">
    <property type="entry name" value="Zn2-C6_fun-type_DNA-bd_sf"/>
</dbReference>
<evidence type="ECO:0000256" key="1">
    <source>
        <dbReference type="ARBA" id="ARBA00004123"/>
    </source>
</evidence>
<accession>A0A8E2EAS6</accession>
<keyword evidence="9" id="KW-1185">Reference proteome</keyword>